<accession>A0A0D2MDB1</accession>
<evidence type="ECO:0000259" key="1">
    <source>
        <dbReference type="PROSITE" id="PS50146"/>
    </source>
</evidence>
<dbReference type="Gene3D" id="3.40.50.10330">
    <property type="entry name" value="Probable inorganic polyphosphate/atp-NAD kinase, domain 1"/>
    <property type="match status" value="1"/>
</dbReference>
<proteinExistence type="predicted"/>
<reference evidence="2 3" key="1">
    <citation type="journal article" date="2013" name="BMC Genomics">
        <title>Reconstruction of the lipid metabolism for the microalga Monoraphidium neglectum from its genome sequence reveals characteristics suitable for biofuel production.</title>
        <authorList>
            <person name="Bogen C."/>
            <person name="Al-Dilaimi A."/>
            <person name="Albersmeier A."/>
            <person name="Wichmann J."/>
            <person name="Grundmann M."/>
            <person name="Rupp O."/>
            <person name="Lauersen K.J."/>
            <person name="Blifernez-Klassen O."/>
            <person name="Kalinowski J."/>
            <person name="Goesmann A."/>
            <person name="Mussgnug J.H."/>
            <person name="Kruse O."/>
        </authorList>
    </citation>
    <scope>NUCLEOTIDE SEQUENCE [LARGE SCALE GENOMIC DNA]</scope>
    <source>
        <strain evidence="2 3">SAG 48.87</strain>
    </source>
</reference>
<dbReference type="Proteomes" id="UP000054498">
    <property type="component" value="Unassembled WGS sequence"/>
</dbReference>
<dbReference type="SUPFAM" id="SSF111331">
    <property type="entry name" value="NAD kinase/diacylglycerol kinase-like"/>
    <property type="match status" value="1"/>
</dbReference>
<keyword evidence="3" id="KW-1185">Reference proteome</keyword>
<dbReference type="PANTHER" id="PTHR12358">
    <property type="entry name" value="SPHINGOSINE KINASE"/>
    <property type="match status" value="1"/>
</dbReference>
<evidence type="ECO:0000313" key="3">
    <source>
        <dbReference type="Proteomes" id="UP000054498"/>
    </source>
</evidence>
<dbReference type="KEGG" id="mng:MNEG_14768"/>
<dbReference type="PANTHER" id="PTHR12358:SF31">
    <property type="entry name" value="ACYLGLYCEROL KINASE, MITOCHONDRIAL"/>
    <property type="match status" value="1"/>
</dbReference>
<dbReference type="AlphaFoldDB" id="A0A0D2MDB1"/>
<dbReference type="InterPro" id="IPR017438">
    <property type="entry name" value="ATP-NAD_kinase_N"/>
</dbReference>
<dbReference type="OrthoDB" id="3853857at2759"/>
<organism evidence="2 3">
    <name type="scientific">Monoraphidium neglectum</name>
    <dbReference type="NCBI Taxonomy" id="145388"/>
    <lineage>
        <taxon>Eukaryota</taxon>
        <taxon>Viridiplantae</taxon>
        <taxon>Chlorophyta</taxon>
        <taxon>core chlorophytes</taxon>
        <taxon>Chlorophyceae</taxon>
        <taxon>CS clade</taxon>
        <taxon>Sphaeropleales</taxon>
        <taxon>Selenastraceae</taxon>
        <taxon>Monoraphidium</taxon>
    </lineage>
</organism>
<dbReference type="GeneID" id="25732362"/>
<evidence type="ECO:0000313" key="2">
    <source>
        <dbReference type="EMBL" id="KIY93195.1"/>
    </source>
</evidence>
<feature type="domain" description="DAGKc" evidence="1">
    <location>
        <begin position="117"/>
        <end position="182"/>
    </location>
</feature>
<dbReference type="GO" id="GO:0016773">
    <property type="term" value="F:phosphotransferase activity, alcohol group as acceptor"/>
    <property type="evidence" value="ECO:0007669"/>
    <property type="project" value="UniProtKB-ARBA"/>
</dbReference>
<dbReference type="EMBL" id="KK104966">
    <property type="protein sequence ID" value="KIY93195.1"/>
    <property type="molecule type" value="Genomic_DNA"/>
</dbReference>
<dbReference type="RefSeq" id="XP_013892215.1">
    <property type="nucleotide sequence ID" value="XM_014036761.1"/>
</dbReference>
<dbReference type="GO" id="GO:0001727">
    <property type="term" value="F:lipid kinase activity"/>
    <property type="evidence" value="ECO:0007669"/>
    <property type="project" value="UniProtKB-ARBA"/>
</dbReference>
<dbReference type="GO" id="GO:0005737">
    <property type="term" value="C:cytoplasm"/>
    <property type="evidence" value="ECO:0007669"/>
    <property type="project" value="TreeGrafter"/>
</dbReference>
<dbReference type="STRING" id="145388.A0A0D2MDB1"/>
<dbReference type="GO" id="GO:0046512">
    <property type="term" value="P:sphingosine biosynthetic process"/>
    <property type="evidence" value="ECO:0007669"/>
    <property type="project" value="TreeGrafter"/>
</dbReference>
<protein>
    <recommendedName>
        <fullName evidence="1">DAGKc domain-containing protein</fullName>
    </recommendedName>
</protein>
<dbReference type="InterPro" id="IPR050187">
    <property type="entry name" value="Lipid_Phosphate_FormReg"/>
</dbReference>
<dbReference type="Pfam" id="PF00781">
    <property type="entry name" value="DAGK_cat"/>
    <property type="match status" value="1"/>
</dbReference>
<gene>
    <name evidence="2" type="ORF">MNEG_14768</name>
</gene>
<dbReference type="InterPro" id="IPR016064">
    <property type="entry name" value="NAD/diacylglycerol_kinase_sf"/>
</dbReference>
<dbReference type="InterPro" id="IPR001206">
    <property type="entry name" value="Diacylglycerol_kinase_cat_dom"/>
</dbReference>
<sequence>MLAPLLPDGVVEEEVQRAVVHLDGGAVGELVLHMPSGGVTYVPVQIPGESVVGAALEGPTTLRIWHCHRSRSLRKTPPLHCASGQEAARLVAAVRAACCWAMRTFTRRVLPIWEGAAGLEVTAAPTRGPGHAAEVAASADPQAFEIVAVCGCDAAFSEAAQGVLGRPDWREAARQLPLAHVPVPRVRLEAARAALSRSGAGAGGDKGGGGVRLAHAVGISGPVSGAWAVVKRAVAPRDVASVLQPPAPRRFMLLSLEAGGGALVSAWAGRVSMCEAT</sequence>
<dbReference type="PROSITE" id="PS50146">
    <property type="entry name" value="DAGK"/>
    <property type="match status" value="1"/>
</dbReference>
<name>A0A0D2MDB1_9CHLO</name>
<dbReference type="GO" id="GO:0016020">
    <property type="term" value="C:membrane"/>
    <property type="evidence" value="ECO:0007669"/>
    <property type="project" value="TreeGrafter"/>
</dbReference>